<dbReference type="InterPro" id="IPR016024">
    <property type="entry name" value="ARM-type_fold"/>
</dbReference>
<accession>A0AB34K850</accession>
<dbReference type="EMBL" id="JBGBPQ010000001">
    <property type="protein sequence ID" value="KAL1530330.1"/>
    <property type="molecule type" value="Genomic_DNA"/>
</dbReference>
<keyword evidence="9" id="KW-0732">Signal</keyword>
<dbReference type="GO" id="GO:0006611">
    <property type="term" value="P:protein export from nucleus"/>
    <property type="evidence" value="ECO:0007669"/>
    <property type="project" value="TreeGrafter"/>
</dbReference>
<dbReference type="PANTHER" id="PTHR12596:SF1">
    <property type="entry name" value="EXPORTIN-4"/>
    <property type="match status" value="1"/>
</dbReference>
<dbReference type="GO" id="GO:0005049">
    <property type="term" value="F:nuclear export signal receptor activity"/>
    <property type="evidence" value="ECO:0007669"/>
    <property type="project" value="InterPro"/>
</dbReference>
<dbReference type="Proteomes" id="UP001515480">
    <property type="component" value="Unassembled WGS sequence"/>
</dbReference>
<dbReference type="InterPro" id="IPR044189">
    <property type="entry name" value="XPO4/7-like"/>
</dbReference>
<evidence type="ECO:0000256" key="7">
    <source>
        <dbReference type="ARBA" id="ARBA00023242"/>
    </source>
</evidence>
<keyword evidence="11" id="KW-1185">Reference proteome</keyword>
<evidence type="ECO:0000256" key="6">
    <source>
        <dbReference type="ARBA" id="ARBA00022927"/>
    </source>
</evidence>
<evidence type="ECO:0000313" key="11">
    <source>
        <dbReference type="Proteomes" id="UP001515480"/>
    </source>
</evidence>
<keyword evidence="4" id="KW-0813">Transport</keyword>
<organism evidence="10 11">
    <name type="scientific">Prymnesium parvum</name>
    <name type="common">Toxic golden alga</name>
    <dbReference type="NCBI Taxonomy" id="97485"/>
    <lineage>
        <taxon>Eukaryota</taxon>
        <taxon>Haptista</taxon>
        <taxon>Haptophyta</taxon>
        <taxon>Prymnesiophyceae</taxon>
        <taxon>Prymnesiales</taxon>
        <taxon>Prymnesiaceae</taxon>
        <taxon>Prymnesium</taxon>
    </lineage>
</organism>
<comment type="similarity">
    <text evidence="3">Belongs to the exportin family.</text>
</comment>
<evidence type="ECO:0000256" key="9">
    <source>
        <dbReference type="SAM" id="SignalP"/>
    </source>
</evidence>
<keyword evidence="7" id="KW-0539">Nucleus</keyword>
<evidence type="ECO:0000256" key="5">
    <source>
        <dbReference type="ARBA" id="ARBA00022490"/>
    </source>
</evidence>
<dbReference type="Gene3D" id="1.25.10.10">
    <property type="entry name" value="Leucine-rich Repeat Variant"/>
    <property type="match status" value="1"/>
</dbReference>
<dbReference type="SUPFAM" id="SSF48371">
    <property type="entry name" value="ARM repeat"/>
    <property type="match status" value="1"/>
</dbReference>
<evidence type="ECO:0000256" key="1">
    <source>
        <dbReference type="ARBA" id="ARBA00004123"/>
    </source>
</evidence>
<keyword evidence="6" id="KW-0653">Protein transport</keyword>
<keyword evidence="5" id="KW-0963">Cytoplasm</keyword>
<protein>
    <recommendedName>
        <fullName evidence="8">Exportin-4</fullName>
    </recommendedName>
</protein>
<evidence type="ECO:0000313" key="10">
    <source>
        <dbReference type="EMBL" id="KAL1530330.1"/>
    </source>
</evidence>
<evidence type="ECO:0000256" key="2">
    <source>
        <dbReference type="ARBA" id="ARBA00004496"/>
    </source>
</evidence>
<proteinExistence type="inferred from homology"/>
<evidence type="ECO:0000256" key="3">
    <source>
        <dbReference type="ARBA" id="ARBA00009466"/>
    </source>
</evidence>
<name>A0AB34K850_PRYPA</name>
<dbReference type="GO" id="GO:0005737">
    <property type="term" value="C:cytoplasm"/>
    <property type="evidence" value="ECO:0007669"/>
    <property type="project" value="UniProtKB-SubCell"/>
</dbReference>
<evidence type="ECO:0000256" key="8">
    <source>
        <dbReference type="ARBA" id="ARBA00040444"/>
    </source>
</evidence>
<reference evidence="10 11" key="1">
    <citation type="journal article" date="2024" name="Science">
        <title>Giant polyketide synthase enzymes in the biosynthesis of giant marine polyether toxins.</title>
        <authorList>
            <person name="Fallon T.R."/>
            <person name="Shende V.V."/>
            <person name="Wierzbicki I.H."/>
            <person name="Pendleton A.L."/>
            <person name="Watervoot N.F."/>
            <person name="Auber R.P."/>
            <person name="Gonzalez D.J."/>
            <person name="Wisecaver J.H."/>
            <person name="Moore B.S."/>
        </authorList>
    </citation>
    <scope>NUCLEOTIDE SEQUENCE [LARGE SCALE GENOMIC DNA]</scope>
    <source>
        <strain evidence="10 11">12B1</strain>
    </source>
</reference>
<comment type="caution">
    <text evidence="10">The sequence shown here is derived from an EMBL/GenBank/DDBJ whole genome shotgun (WGS) entry which is preliminary data.</text>
</comment>
<feature type="chain" id="PRO_5044271528" description="Exportin-4" evidence="9">
    <location>
        <begin position="25"/>
        <end position="292"/>
    </location>
</feature>
<dbReference type="InterPro" id="IPR011989">
    <property type="entry name" value="ARM-like"/>
</dbReference>
<gene>
    <name evidence="10" type="ORF">AB1Y20_001239</name>
</gene>
<feature type="signal peptide" evidence="9">
    <location>
        <begin position="1"/>
        <end position="24"/>
    </location>
</feature>
<dbReference type="PANTHER" id="PTHR12596">
    <property type="entry name" value="EXPORTIN 4,7-RELATED"/>
    <property type="match status" value="1"/>
</dbReference>
<evidence type="ECO:0000256" key="4">
    <source>
        <dbReference type="ARBA" id="ARBA00022448"/>
    </source>
</evidence>
<sequence length="292" mass="32368">MLHLLKVYRDFWASLFMYVSLADATSFAQQTRQMCCSYVAHVPPEPTDGSRDRSMELTDRCDQILVLLQLLQHMASRDEVLGDENATAYSMALLSCFGDVTARLTANLLQYPAVCEAYFSLLSALLESQPSIALALPAPLDAATLASIEFGLAHHQQSICRYALETIYELARQASLRTPTESVAHILRALLARLTKDLLTSRLHPDLVDPPAGNALLALIVSQPGHWQAVVDAMLDLQPDQLVRETVATAFQALLTTNNVNASLTKPNRVRFRVNLQRLLEQMQSVSIRLPV</sequence>
<dbReference type="GO" id="GO:0005643">
    <property type="term" value="C:nuclear pore"/>
    <property type="evidence" value="ECO:0007669"/>
    <property type="project" value="TreeGrafter"/>
</dbReference>
<comment type="subcellular location">
    <subcellularLocation>
        <location evidence="2">Cytoplasm</location>
    </subcellularLocation>
    <subcellularLocation>
        <location evidence="1">Nucleus</location>
    </subcellularLocation>
</comment>
<dbReference type="AlphaFoldDB" id="A0AB34K850"/>